<evidence type="ECO:0000256" key="2">
    <source>
        <dbReference type="ARBA" id="ARBA00022679"/>
    </source>
</evidence>
<evidence type="ECO:0000256" key="5">
    <source>
        <dbReference type="ARBA" id="ARBA00022777"/>
    </source>
</evidence>
<dbReference type="InterPro" id="IPR041429">
    <property type="entry name" value="ITPK1_N"/>
</dbReference>
<keyword evidence="3 8" id="KW-0479">Metal-binding</keyword>
<feature type="binding site" evidence="9">
    <location>
        <position position="200"/>
    </location>
    <ligand>
        <name>1D-myo-inositol 1,3,4-trisphosphate</name>
        <dbReference type="ChEBI" id="CHEBI:58414"/>
    </ligand>
</feature>
<keyword evidence="14" id="KW-1185">Reference proteome</keyword>
<dbReference type="PANTHER" id="PTHR14217:SF1">
    <property type="entry name" value="INOSITOL-TETRAKISPHOSPHATE 1-KINASE"/>
    <property type="match status" value="1"/>
</dbReference>
<keyword evidence="7 8" id="KW-0460">Magnesium</keyword>
<organism evidence="13 14">
    <name type="scientific">Bifiguratus adelaidae</name>
    <dbReference type="NCBI Taxonomy" id="1938954"/>
    <lineage>
        <taxon>Eukaryota</taxon>
        <taxon>Fungi</taxon>
        <taxon>Fungi incertae sedis</taxon>
        <taxon>Mucoromycota</taxon>
        <taxon>Mucoromycotina</taxon>
        <taxon>Endogonomycetes</taxon>
        <taxon>Endogonales</taxon>
        <taxon>Endogonales incertae sedis</taxon>
        <taxon>Bifiguratus</taxon>
    </lineage>
</organism>
<feature type="binding site" evidence="9">
    <location>
        <position position="320"/>
    </location>
    <ligand>
        <name>1D-myo-inositol 1,3,4-trisphosphate</name>
        <dbReference type="ChEBI" id="CHEBI:58414"/>
    </ligand>
</feature>
<feature type="binding site" evidence="10">
    <location>
        <position position="318"/>
    </location>
    <ligand>
        <name>Mg(2+)</name>
        <dbReference type="ChEBI" id="CHEBI:18420"/>
        <label>2</label>
    </ligand>
</feature>
<evidence type="ECO:0000259" key="12">
    <source>
        <dbReference type="Pfam" id="PF17927"/>
    </source>
</evidence>
<feature type="binding site" evidence="10">
    <location>
        <position position="318"/>
    </location>
    <ligand>
        <name>Mg(2+)</name>
        <dbReference type="ChEBI" id="CHEBI:18420"/>
        <label>1</label>
    </ligand>
</feature>
<gene>
    <name evidence="13" type="ORF">BZG36_02284</name>
</gene>
<dbReference type="GO" id="GO:0052725">
    <property type="term" value="F:inositol-1,3,4-trisphosphate 6-kinase activity"/>
    <property type="evidence" value="ECO:0007669"/>
    <property type="project" value="InterPro"/>
</dbReference>
<evidence type="ECO:0000256" key="8">
    <source>
        <dbReference type="PIRNR" id="PIRNR038186"/>
    </source>
</evidence>
<dbReference type="EC" id="2.7.1.134" evidence="8"/>
<feature type="binding site" evidence="10">
    <location>
        <position position="320"/>
    </location>
    <ligand>
        <name>Mg(2+)</name>
        <dbReference type="ChEBI" id="CHEBI:18420"/>
        <label>2</label>
    </ligand>
</feature>
<dbReference type="GO" id="GO:0052726">
    <property type="term" value="F:inositol-1,3,4-trisphosphate 5-kinase activity"/>
    <property type="evidence" value="ECO:0007669"/>
    <property type="project" value="InterPro"/>
</dbReference>
<feature type="binding site" evidence="9">
    <location>
        <begin position="189"/>
        <end position="200"/>
    </location>
    <ligand>
        <name>ATP</name>
        <dbReference type="ChEBI" id="CHEBI:30616"/>
    </ligand>
</feature>
<dbReference type="GO" id="GO:0047325">
    <property type="term" value="F:inositol-3,4,5,6-tetrakisphosphate 1-kinase activity"/>
    <property type="evidence" value="ECO:0007669"/>
    <property type="project" value="UniProtKB-EC"/>
</dbReference>
<dbReference type="Pfam" id="PF05770">
    <property type="entry name" value="Ins134_P3_kin"/>
    <property type="match status" value="1"/>
</dbReference>
<dbReference type="GO" id="GO:0005524">
    <property type="term" value="F:ATP binding"/>
    <property type="evidence" value="ECO:0007669"/>
    <property type="project" value="UniProtKB-KW"/>
</dbReference>
<evidence type="ECO:0000256" key="4">
    <source>
        <dbReference type="ARBA" id="ARBA00022741"/>
    </source>
</evidence>
<dbReference type="Gene3D" id="3.30.470.20">
    <property type="entry name" value="ATP-grasp fold, B domain"/>
    <property type="match status" value="1"/>
</dbReference>
<evidence type="ECO:0000256" key="7">
    <source>
        <dbReference type="ARBA" id="ARBA00022842"/>
    </source>
</evidence>
<dbReference type="OrthoDB" id="25308at2759"/>
<dbReference type="PIRSF" id="PIRSF038186">
    <property type="entry name" value="ITPK"/>
    <property type="match status" value="1"/>
</dbReference>
<feature type="binding site" evidence="10">
    <location>
        <position position="304"/>
    </location>
    <ligand>
        <name>Mg(2+)</name>
        <dbReference type="ChEBI" id="CHEBI:18420"/>
        <label>1</label>
    </ligand>
</feature>
<sequence length="366" mass="41807">MKVGYVFSRKKLGRSGFTGLEDYAVTQCIQLEPLDLGQPVENLEHVVLVVHKLTDVIVPAERGNEKAKAELERFKEYTAKYPHIPIVDPIPQVMKLLNRRDMYEVLQKCRRKGIQFSVPDSMFLTTMVSAISQDAIQFPVICKTVAACSSPLAHQMMLIPTFREFERQLTLVREAHVNHGLGDVPVMLQSFIDHDGVIFKVYVIDKHVYITPRPSIRNVEHAYESVEFDSQDIPKQFTIAAESISPHTQEGDSEPPAYPWYSHFMTNASNRLLKEKEKHLDKVKVNRIADAIRETLGLTFFGFDVIIRSGSNEHFVVDLNYFPSYANVPNFQKIFIDVLKAKIEAAYPTAPFYPIEHHLHAPKDDI</sequence>
<evidence type="ECO:0000259" key="11">
    <source>
        <dbReference type="Pfam" id="PF05770"/>
    </source>
</evidence>
<comment type="function">
    <text evidence="8">Kinase that can phosphorylate various inositol polyphosphate such as Ins(3,4,5,6)P4 or Ins(1,3,4)P3.</text>
</comment>
<evidence type="ECO:0000313" key="13">
    <source>
        <dbReference type="EMBL" id="OZJ03305.1"/>
    </source>
</evidence>
<evidence type="ECO:0000256" key="9">
    <source>
        <dbReference type="PIRSR" id="PIRSR038186-1"/>
    </source>
</evidence>
<dbReference type="InterPro" id="IPR040464">
    <property type="entry name" value="InsP(3)kin_ATP-grasp"/>
</dbReference>
<evidence type="ECO:0000256" key="6">
    <source>
        <dbReference type="ARBA" id="ARBA00022840"/>
    </source>
</evidence>
<comment type="subunit">
    <text evidence="8">Monomer.</text>
</comment>
<feature type="binding site" evidence="9">
    <location>
        <position position="215"/>
    </location>
    <ligand>
        <name>ATP</name>
        <dbReference type="ChEBI" id="CHEBI:30616"/>
    </ligand>
</feature>
<feature type="binding site" evidence="9">
    <location>
        <position position="154"/>
    </location>
    <ligand>
        <name>1D-myo-inositol 1,3,4-trisphosphate</name>
        <dbReference type="ChEBI" id="CHEBI:58414"/>
    </ligand>
</feature>
<reference evidence="13 14" key="1">
    <citation type="journal article" date="2017" name="Mycologia">
        <title>Bifiguratus adelaidae, gen. et sp. nov., a new member of Mucoromycotina in endophytic and soil-dwelling habitats.</title>
        <authorList>
            <person name="Torres-Cruz T.J."/>
            <person name="Billingsley Tobias T.L."/>
            <person name="Almatruk M."/>
            <person name="Hesse C."/>
            <person name="Kuske C.R."/>
            <person name="Desiro A."/>
            <person name="Benucci G.M."/>
            <person name="Bonito G."/>
            <person name="Stajich J.E."/>
            <person name="Dunlap C."/>
            <person name="Arnold A.E."/>
            <person name="Porras-Alfaro A."/>
        </authorList>
    </citation>
    <scope>NUCLEOTIDE SEQUENCE [LARGE SCALE GENOMIC DNA]</scope>
    <source>
        <strain evidence="13 14">AZ0501</strain>
    </source>
</reference>
<dbReference type="GO" id="GO:0000287">
    <property type="term" value="F:magnesium ion binding"/>
    <property type="evidence" value="ECO:0007669"/>
    <property type="project" value="InterPro"/>
</dbReference>
<dbReference type="GO" id="GO:0005737">
    <property type="term" value="C:cytoplasm"/>
    <property type="evidence" value="ECO:0007669"/>
    <property type="project" value="TreeGrafter"/>
</dbReference>
<evidence type="ECO:0000256" key="1">
    <source>
        <dbReference type="ARBA" id="ARBA00009601"/>
    </source>
</evidence>
<evidence type="ECO:0000313" key="14">
    <source>
        <dbReference type="Proteomes" id="UP000242875"/>
    </source>
</evidence>
<dbReference type="SUPFAM" id="SSF56059">
    <property type="entry name" value="Glutathione synthetase ATP-binding domain-like"/>
    <property type="match status" value="1"/>
</dbReference>
<keyword evidence="5 8" id="KW-0418">Kinase</keyword>
<protein>
    <recommendedName>
        <fullName evidence="8">Inositol-tetrakisphosphate 1-kinase</fullName>
        <ecNumber evidence="8">2.7.1.134</ecNumber>
    </recommendedName>
</protein>
<feature type="binding site" evidence="9">
    <location>
        <position position="324"/>
    </location>
    <ligand>
        <name>1D-myo-inositol 1,3,4-trisphosphate</name>
        <dbReference type="ChEBI" id="CHEBI:58414"/>
    </ligand>
</feature>
<dbReference type="PANTHER" id="PTHR14217">
    <property type="entry name" value="INOSITOL-TETRAKISPHOSPHATE 1-KINASE"/>
    <property type="match status" value="1"/>
</dbReference>
<dbReference type="InterPro" id="IPR008656">
    <property type="entry name" value="Inositol_tetrakis-P_1-kinase"/>
</dbReference>
<feature type="binding site" evidence="9">
    <location>
        <position position="143"/>
    </location>
    <ligand>
        <name>ATP</name>
        <dbReference type="ChEBI" id="CHEBI:30616"/>
    </ligand>
</feature>
<feature type="domain" description="Inositol 1,3,4-trisphosphate 5/6-kinase ATP-grasp" evidence="11">
    <location>
        <begin position="116"/>
        <end position="339"/>
    </location>
</feature>
<comment type="catalytic activity">
    <reaction evidence="8">
        <text>1D-myo-inositol 3,4,5,6-tetrakisphosphate + ATP = 1D-myo-inositol 1,3,4,5,6-pentakisphosphate + ADP + H(+)</text>
        <dbReference type="Rhea" id="RHEA:12452"/>
        <dbReference type="ChEBI" id="CHEBI:15378"/>
        <dbReference type="ChEBI" id="CHEBI:30616"/>
        <dbReference type="ChEBI" id="CHEBI:57539"/>
        <dbReference type="ChEBI" id="CHEBI:57733"/>
        <dbReference type="ChEBI" id="CHEBI:456216"/>
        <dbReference type="EC" id="2.7.1.134"/>
    </reaction>
</comment>
<dbReference type="GO" id="GO:0032957">
    <property type="term" value="P:inositol trisphosphate metabolic process"/>
    <property type="evidence" value="ECO:0007669"/>
    <property type="project" value="InterPro"/>
</dbReference>
<feature type="domain" description="Inositol-tetrakisphosphate 1-kinase N-terminal" evidence="12">
    <location>
        <begin position="3"/>
        <end position="91"/>
    </location>
</feature>
<dbReference type="AlphaFoldDB" id="A0A261XY58"/>
<accession>A0A261XY58</accession>
<dbReference type="Proteomes" id="UP000242875">
    <property type="component" value="Unassembled WGS sequence"/>
</dbReference>
<keyword evidence="6 8" id="KW-0067">ATP-binding</keyword>
<evidence type="ECO:0000256" key="10">
    <source>
        <dbReference type="PIRSR" id="PIRSR038186-2"/>
    </source>
</evidence>
<keyword evidence="4 8" id="KW-0547">Nucleotide-binding</keyword>
<proteinExistence type="inferred from homology"/>
<keyword evidence="2 8" id="KW-0808">Transferase</keyword>
<comment type="caution">
    <text evidence="13">The sequence shown here is derived from an EMBL/GenBank/DDBJ whole genome shotgun (WGS) entry which is preliminary data.</text>
</comment>
<dbReference type="Pfam" id="PF17927">
    <property type="entry name" value="Ins134_P3_kin_N"/>
    <property type="match status" value="1"/>
</dbReference>
<evidence type="ECO:0000256" key="3">
    <source>
        <dbReference type="ARBA" id="ARBA00022723"/>
    </source>
</evidence>
<dbReference type="EMBL" id="MVBO01000092">
    <property type="protein sequence ID" value="OZJ03305.1"/>
    <property type="molecule type" value="Genomic_DNA"/>
</dbReference>
<comment type="similarity">
    <text evidence="1 8">Belongs to the ITPK1 family.</text>
</comment>
<feature type="binding site" evidence="9">
    <location>
        <position position="99"/>
    </location>
    <ligand>
        <name>ATP</name>
        <dbReference type="ChEBI" id="CHEBI:30616"/>
    </ligand>
</feature>
<comment type="cofactor">
    <cofactor evidence="8 10">
        <name>Mg(2+)</name>
        <dbReference type="ChEBI" id="CHEBI:18420"/>
    </cofactor>
    <text evidence="8 10">Binds 2 magnesium ions per subunit.</text>
</comment>
<name>A0A261XY58_9FUNG</name>